<dbReference type="InterPro" id="IPR016935">
    <property type="entry name" value="Opine_metallophore_DH"/>
</dbReference>
<dbReference type="EMBL" id="BDVT01000096">
    <property type="protein sequence ID" value="GBV21871.1"/>
    <property type="molecule type" value="Genomic_DNA"/>
</dbReference>
<comment type="caution">
    <text evidence="1">The sequence shown here is derived from an EMBL/GenBank/DDBJ whole genome shotgun (WGS) entry which is preliminary data.</text>
</comment>
<gene>
    <name evidence="1" type="ORF">M1K003_2899</name>
</gene>
<dbReference type="AlphaFoldDB" id="A0A9P2Z026"/>
<accession>A0A9P2Z026</accession>
<name>A0A9P2Z026_STAAU</name>
<reference evidence="2" key="1">
    <citation type="submission" date="2017-08" db="EMBL/GenBank/DDBJ databases">
        <title>Protection against atopic dermatitis through acquisition of Staphylococcus quorum-sensing agr mutations in the skin.</title>
        <authorList>
            <person name="Nakamura Y."/>
            <person name="Takahashi H."/>
            <person name="Takaya A."/>
            <person name="Inoue Y."/>
            <person name="Katayama Y."/>
            <person name="Kusuya Y."/>
            <person name="Shoji T."/>
            <person name="Takada S."/>
            <person name="Nakagawa S."/>
            <person name="Oguma R."/>
            <person name="Ozawa N."/>
            <person name="Yamaide F."/>
            <person name="Suzuki S."/>
            <person name="Villaruz A."/>
            <person name="Otto M."/>
            <person name="Matsue H."/>
            <person name="Nunez G."/>
            <person name="Shimojo N."/>
        </authorList>
    </citation>
    <scope>NUCLEOTIDE SEQUENCE [LARGE SCALE GENOMIC DNA]</scope>
    <source>
        <strain evidence="2">M1K003</strain>
    </source>
</reference>
<protein>
    <submittedName>
        <fullName evidence="1">Uncharacterized protein</fullName>
    </submittedName>
</protein>
<organism evidence="1 2">
    <name type="scientific">Staphylococcus aureus</name>
    <dbReference type="NCBI Taxonomy" id="1280"/>
    <lineage>
        <taxon>Bacteria</taxon>
        <taxon>Bacillati</taxon>
        <taxon>Bacillota</taxon>
        <taxon>Bacilli</taxon>
        <taxon>Bacillales</taxon>
        <taxon>Staphylococcaceae</taxon>
        <taxon>Staphylococcus</taxon>
    </lineage>
</organism>
<proteinExistence type="predicted"/>
<dbReference type="Pfam" id="PF10100">
    <property type="entry name" value="Staph_opine_DH"/>
    <property type="match status" value="1"/>
</dbReference>
<evidence type="ECO:0000313" key="2">
    <source>
        <dbReference type="Proteomes" id="UP000265645"/>
    </source>
</evidence>
<sequence length="150" mass="17759">MVKENYPIRDETMREVDIESFENLSAIHQEYLLYVRYTAILIDPFSNPDDQGAYFDFSAVPYKHVDTDEQGVIHIPRMPSEDYYRTLMIQAIGRALNVATPMIDTLLLRYETTVKQYCDTHLHQQLSKQFELHHFKQDLALVTNYLTFYK</sequence>
<dbReference type="Proteomes" id="UP000265645">
    <property type="component" value="Unassembled WGS sequence"/>
</dbReference>
<evidence type="ECO:0000313" key="1">
    <source>
        <dbReference type="EMBL" id="GBV21871.1"/>
    </source>
</evidence>